<reference evidence="4" key="1">
    <citation type="submission" date="2019-08" db="EMBL/GenBank/DDBJ databases">
        <authorList>
            <person name="Kucharzyk K."/>
            <person name="Murdoch R.W."/>
            <person name="Higgins S."/>
            <person name="Loffler F."/>
        </authorList>
    </citation>
    <scope>NUCLEOTIDE SEQUENCE</scope>
</reference>
<dbReference type="AlphaFoldDB" id="A0A645FQP1"/>
<keyword evidence="2" id="KW-0067">ATP-binding</keyword>
<gene>
    <name evidence="4" type="primary">thiI_22</name>
    <name evidence="4" type="ORF">SDC9_163558</name>
</gene>
<dbReference type="InterPro" id="IPR014729">
    <property type="entry name" value="Rossmann-like_a/b/a_fold"/>
</dbReference>
<dbReference type="InterPro" id="IPR050102">
    <property type="entry name" value="tRNA_sulfurtransferase_ThiI"/>
</dbReference>
<organism evidence="4">
    <name type="scientific">bioreactor metagenome</name>
    <dbReference type="NCBI Taxonomy" id="1076179"/>
    <lineage>
        <taxon>unclassified sequences</taxon>
        <taxon>metagenomes</taxon>
        <taxon>ecological metagenomes</taxon>
    </lineage>
</organism>
<evidence type="ECO:0000313" key="4">
    <source>
        <dbReference type="EMBL" id="MPN16220.1"/>
    </source>
</evidence>
<evidence type="ECO:0000256" key="1">
    <source>
        <dbReference type="ARBA" id="ARBA00022741"/>
    </source>
</evidence>
<dbReference type="SUPFAM" id="SSF52402">
    <property type="entry name" value="Adenine nucleotide alpha hydrolases-like"/>
    <property type="match status" value="1"/>
</dbReference>
<accession>A0A645FQP1</accession>
<dbReference type="PANTHER" id="PTHR43209:SF1">
    <property type="entry name" value="TRNA SULFURTRANSFERASE"/>
    <property type="match status" value="1"/>
</dbReference>
<evidence type="ECO:0000256" key="2">
    <source>
        <dbReference type="ARBA" id="ARBA00022840"/>
    </source>
</evidence>
<keyword evidence="1" id="KW-0547">Nucleotide-binding</keyword>
<dbReference type="GO" id="GO:0005524">
    <property type="term" value="F:ATP binding"/>
    <property type="evidence" value="ECO:0007669"/>
    <property type="project" value="UniProtKB-KW"/>
</dbReference>
<dbReference type="GO" id="GO:0004810">
    <property type="term" value="F:CCA tRNA nucleotidyltransferase activity"/>
    <property type="evidence" value="ECO:0007669"/>
    <property type="project" value="InterPro"/>
</dbReference>
<dbReference type="GO" id="GO:0002937">
    <property type="term" value="P:tRNA 4-thiouridine biosynthesis"/>
    <property type="evidence" value="ECO:0007669"/>
    <property type="project" value="TreeGrafter"/>
</dbReference>
<comment type="caution">
    <text evidence="4">The sequence shown here is derived from an EMBL/GenBank/DDBJ whole genome shotgun (WGS) entry which is preliminary data.</text>
</comment>
<sequence>MSFYQGPVRVHIVPFTKLQLALYEHGDESYAITVMRRMMYRIAQKTAEKRHCLALVSGESLGQVASQTLESLAVINEPIQMPVLRPLISFDKLEIIDIACRIDTYNISIEPFEDCCTIFTPHNPVIKPSLKKAQRQETYFDYTSLIEECVELIETRIIVKKSADEDIF</sequence>
<dbReference type="InterPro" id="IPR020536">
    <property type="entry name" value="ThiI_AANH"/>
</dbReference>
<dbReference type="Pfam" id="PF02568">
    <property type="entry name" value="ThiI"/>
    <property type="match status" value="1"/>
</dbReference>
<dbReference type="EMBL" id="VSSQ01063141">
    <property type="protein sequence ID" value="MPN16220.1"/>
    <property type="molecule type" value="Genomic_DNA"/>
</dbReference>
<dbReference type="PANTHER" id="PTHR43209">
    <property type="entry name" value="TRNA SULFURTRANSFERASE"/>
    <property type="match status" value="1"/>
</dbReference>
<dbReference type="GO" id="GO:0052837">
    <property type="term" value="P:thiazole biosynthetic process"/>
    <property type="evidence" value="ECO:0007669"/>
    <property type="project" value="TreeGrafter"/>
</dbReference>
<proteinExistence type="predicted"/>
<protein>
    <submittedName>
        <fullName evidence="4">Putative tRNA sulfurtransferase</fullName>
        <ecNumber evidence="4">2.8.1.4</ecNumber>
    </submittedName>
</protein>
<dbReference type="GO" id="GO:0140741">
    <property type="term" value="F:tRNA-uracil-4 sulfurtransferase activity"/>
    <property type="evidence" value="ECO:0007669"/>
    <property type="project" value="UniProtKB-EC"/>
</dbReference>
<keyword evidence="4" id="KW-0808">Transferase</keyword>
<name>A0A645FQP1_9ZZZZ</name>
<dbReference type="EC" id="2.8.1.4" evidence="4"/>
<dbReference type="Gene3D" id="3.40.50.620">
    <property type="entry name" value="HUPs"/>
    <property type="match status" value="1"/>
</dbReference>
<evidence type="ECO:0000259" key="3">
    <source>
        <dbReference type="Pfam" id="PF02568"/>
    </source>
</evidence>
<feature type="domain" description="Thil AANH" evidence="3">
    <location>
        <begin position="4"/>
        <end position="139"/>
    </location>
</feature>
<dbReference type="GO" id="GO:0005829">
    <property type="term" value="C:cytosol"/>
    <property type="evidence" value="ECO:0007669"/>
    <property type="project" value="TreeGrafter"/>
</dbReference>